<dbReference type="OrthoDB" id="3404602at2"/>
<dbReference type="InterPro" id="IPR036736">
    <property type="entry name" value="ACP-like_sf"/>
</dbReference>
<name>A0A239JT39_9ACTN</name>
<gene>
    <name evidence="2" type="ORF">SAMN05216276_10242</name>
</gene>
<dbReference type="RefSeq" id="WP_089209504.1">
    <property type="nucleotide sequence ID" value="NZ_FZOD01000024.1"/>
</dbReference>
<dbReference type="SUPFAM" id="SSF47336">
    <property type="entry name" value="ACP-like"/>
    <property type="match status" value="1"/>
</dbReference>
<reference evidence="2 3" key="1">
    <citation type="submission" date="2017-06" db="EMBL/GenBank/DDBJ databases">
        <authorList>
            <person name="Kim H.J."/>
            <person name="Triplett B.A."/>
        </authorList>
    </citation>
    <scope>NUCLEOTIDE SEQUENCE [LARGE SCALE GENOMIC DNA]</scope>
    <source>
        <strain evidence="2 3">CGMCC 4.2132</strain>
    </source>
</reference>
<organism evidence="2 3">
    <name type="scientific">Streptosporangium subroseum</name>
    <dbReference type="NCBI Taxonomy" id="106412"/>
    <lineage>
        <taxon>Bacteria</taxon>
        <taxon>Bacillati</taxon>
        <taxon>Actinomycetota</taxon>
        <taxon>Actinomycetes</taxon>
        <taxon>Streptosporangiales</taxon>
        <taxon>Streptosporangiaceae</taxon>
        <taxon>Streptosporangium</taxon>
    </lineage>
</organism>
<evidence type="ECO:0000313" key="3">
    <source>
        <dbReference type="Proteomes" id="UP000198282"/>
    </source>
</evidence>
<dbReference type="Pfam" id="PF00550">
    <property type="entry name" value="PP-binding"/>
    <property type="match status" value="1"/>
</dbReference>
<accession>A0A239JT39</accession>
<dbReference type="AlphaFoldDB" id="A0A239JT39"/>
<dbReference type="Gene3D" id="1.10.1200.10">
    <property type="entry name" value="ACP-like"/>
    <property type="match status" value="1"/>
</dbReference>
<sequence>MTGPLATRIAGMISTACEGRLAPEEILGSDGSLSALGVTSLAVLRLIDAVEERFDVLLDLGGSAAYLDSFPLLVGYVDAMLASRVVAVEIARSR</sequence>
<dbReference type="EMBL" id="FZOD01000024">
    <property type="protein sequence ID" value="SNT08712.1"/>
    <property type="molecule type" value="Genomic_DNA"/>
</dbReference>
<protein>
    <submittedName>
        <fullName evidence="2">Phosphopantetheine attachment site</fullName>
    </submittedName>
</protein>
<dbReference type="Proteomes" id="UP000198282">
    <property type="component" value="Unassembled WGS sequence"/>
</dbReference>
<dbReference type="InterPro" id="IPR009081">
    <property type="entry name" value="PP-bd_ACP"/>
</dbReference>
<evidence type="ECO:0000259" key="1">
    <source>
        <dbReference type="Pfam" id="PF00550"/>
    </source>
</evidence>
<feature type="domain" description="Carrier" evidence="1">
    <location>
        <begin position="23"/>
        <end position="59"/>
    </location>
</feature>
<evidence type="ECO:0000313" key="2">
    <source>
        <dbReference type="EMBL" id="SNT08712.1"/>
    </source>
</evidence>
<proteinExistence type="predicted"/>
<keyword evidence="3" id="KW-1185">Reference proteome</keyword>